<dbReference type="SUPFAM" id="SSF50630">
    <property type="entry name" value="Acid proteases"/>
    <property type="match status" value="1"/>
</dbReference>
<evidence type="ECO:0000259" key="2">
    <source>
        <dbReference type="PROSITE" id="PS50175"/>
    </source>
</evidence>
<comment type="caution">
    <text evidence="3">The sequence shown here is derived from an EMBL/GenBank/DDBJ whole genome shotgun (WGS) entry which is preliminary data.</text>
</comment>
<evidence type="ECO:0000313" key="4">
    <source>
        <dbReference type="Proteomes" id="UP000245133"/>
    </source>
</evidence>
<dbReference type="AlphaFoldDB" id="A0A2P2DY68"/>
<reference evidence="3 4" key="1">
    <citation type="submission" date="2018-02" db="EMBL/GenBank/DDBJ databases">
        <title>Novel Leptospira species isolated from soil and water in Japan.</title>
        <authorList>
            <person name="Nakao R."/>
            <person name="Masuzawa T."/>
        </authorList>
    </citation>
    <scope>NUCLEOTIDE SEQUENCE [LARGE SCALE GENOMIC DNA]</scope>
    <source>
        <strain evidence="3 4">YH101</strain>
    </source>
</reference>
<sequence length="230" mass="26569">MHGFQNQASHEKVSALWDSGSSQSFWNGKETSEEWKLVWEGREYTFPSFLQVFPKQFDLVIGTDFFHKTCILWSDEKIYVYESQASFCKRPDVFLSLALKFIQVRERDGHYYTQLEKEGQKVEALLDTGASFSILPETLYQNRELIESVTVHLPRGETQTRSLFKTKESIYFQTTNGELFSKQIPLFLGGISKDGKQAGKEGLWVIGLNALSQSPVFWDFSRARVAFYLQ</sequence>
<accession>A0A2P2DY68</accession>
<protein>
    <recommendedName>
        <fullName evidence="2">Peptidase A2 domain-containing protein</fullName>
    </recommendedName>
</protein>
<evidence type="ECO:0000256" key="1">
    <source>
        <dbReference type="ARBA" id="ARBA00022801"/>
    </source>
</evidence>
<proteinExistence type="predicted"/>
<gene>
    <name evidence="3" type="ORF">LPTSP4_10930</name>
</gene>
<dbReference type="PROSITE" id="PS00141">
    <property type="entry name" value="ASP_PROTEASE"/>
    <property type="match status" value="1"/>
</dbReference>
<feature type="domain" description="Peptidase A2" evidence="2">
    <location>
        <begin position="122"/>
        <end position="137"/>
    </location>
</feature>
<dbReference type="InterPro" id="IPR021109">
    <property type="entry name" value="Peptidase_aspartic_dom_sf"/>
</dbReference>
<dbReference type="PROSITE" id="PS50175">
    <property type="entry name" value="ASP_PROT_RETROV"/>
    <property type="match status" value="1"/>
</dbReference>
<dbReference type="GO" id="GO:0004190">
    <property type="term" value="F:aspartic-type endopeptidase activity"/>
    <property type="evidence" value="ECO:0007669"/>
    <property type="project" value="InterPro"/>
</dbReference>
<evidence type="ECO:0000313" key="3">
    <source>
        <dbReference type="EMBL" id="GBF49578.1"/>
    </source>
</evidence>
<dbReference type="Gene3D" id="2.40.70.10">
    <property type="entry name" value="Acid Proteases"/>
    <property type="match status" value="1"/>
</dbReference>
<keyword evidence="4" id="KW-1185">Reference proteome</keyword>
<name>A0A2P2DY68_9LEPT</name>
<dbReference type="Proteomes" id="UP000245133">
    <property type="component" value="Unassembled WGS sequence"/>
</dbReference>
<keyword evidence="1" id="KW-0378">Hydrolase</keyword>
<dbReference type="InterPro" id="IPR001995">
    <property type="entry name" value="Peptidase_A2_cat"/>
</dbReference>
<organism evidence="3 4">
    <name type="scientific">Leptospira ryugenii</name>
    <dbReference type="NCBI Taxonomy" id="1917863"/>
    <lineage>
        <taxon>Bacteria</taxon>
        <taxon>Pseudomonadati</taxon>
        <taxon>Spirochaetota</taxon>
        <taxon>Spirochaetia</taxon>
        <taxon>Leptospirales</taxon>
        <taxon>Leptospiraceae</taxon>
        <taxon>Leptospira</taxon>
    </lineage>
</organism>
<dbReference type="InterPro" id="IPR001969">
    <property type="entry name" value="Aspartic_peptidase_AS"/>
</dbReference>
<dbReference type="EMBL" id="BFBB01000003">
    <property type="protein sequence ID" value="GBF49578.1"/>
    <property type="molecule type" value="Genomic_DNA"/>
</dbReference>
<dbReference type="GO" id="GO:0006508">
    <property type="term" value="P:proteolysis"/>
    <property type="evidence" value="ECO:0007669"/>
    <property type="project" value="InterPro"/>
</dbReference>